<keyword evidence="2" id="KW-0813">Transport</keyword>
<dbReference type="Proteomes" id="UP001238179">
    <property type="component" value="Chromosome"/>
</dbReference>
<dbReference type="EMBL" id="AP027080">
    <property type="protein sequence ID" value="BDU72138.1"/>
    <property type="molecule type" value="Genomic_DNA"/>
</dbReference>
<evidence type="ECO:0000256" key="5">
    <source>
        <dbReference type="ARBA" id="ARBA00023284"/>
    </source>
</evidence>
<feature type="domain" description="Thioredoxin" evidence="10">
    <location>
        <begin position="1"/>
        <end position="104"/>
    </location>
</feature>
<feature type="site" description="Contributes to redox potential value" evidence="8">
    <location>
        <position position="31"/>
    </location>
</feature>
<dbReference type="Gene3D" id="3.40.30.10">
    <property type="entry name" value="Glutaredoxin"/>
    <property type="match status" value="1"/>
</dbReference>
<dbReference type="CDD" id="cd02947">
    <property type="entry name" value="TRX_family"/>
    <property type="match status" value="1"/>
</dbReference>
<feature type="active site" description="Nucleophile" evidence="8">
    <location>
        <position position="33"/>
    </location>
</feature>
<evidence type="ECO:0000313" key="12">
    <source>
        <dbReference type="Proteomes" id="UP001238179"/>
    </source>
</evidence>
<evidence type="ECO:0000256" key="3">
    <source>
        <dbReference type="ARBA" id="ARBA00022982"/>
    </source>
</evidence>
<dbReference type="InterPro" id="IPR036249">
    <property type="entry name" value="Thioredoxin-like_sf"/>
</dbReference>
<evidence type="ECO:0000256" key="9">
    <source>
        <dbReference type="PIRSR" id="PIRSR000077-4"/>
    </source>
</evidence>
<evidence type="ECO:0000313" key="11">
    <source>
        <dbReference type="EMBL" id="BDU72138.1"/>
    </source>
</evidence>
<evidence type="ECO:0000256" key="4">
    <source>
        <dbReference type="ARBA" id="ARBA00023157"/>
    </source>
</evidence>
<keyword evidence="4 9" id="KW-1015">Disulfide bond</keyword>
<evidence type="ECO:0000259" key="10">
    <source>
        <dbReference type="PROSITE" id="PS51352"/>
    </source>
</evidence>
<dbReference type="GO" id="GO:0045454">
    <property type="term" value="P:cell redox homeostasis"/>
    <property type="evidence" value="ECO:0007669"/>
    <property type="project" value="TreeGrafter"/>
</dbReference>
<dbReference type="AlphaFoldDB" id="A0AA48H5B6"/>
<dbReference type="PROSITE" id="PS51352">
    <property type="entry name" value="THIOREDOXIN_2"/>
    <property type="match status" value="1"/>
</dbReference>
<keyword evidence="12" id="KW-1185">Reference proteome</keyword>
<dbReference type="SUPFAM" id="SSF52833">
    <property type="entry name" value="Thioredoxin-like"/>
    <property type="match status" value="1"/>
</dbReference>
<comment type="similarity">
    <text evidence="1 7">Belongs to the thioredoxin family.</text>
</comment>
<sequence length="104" mass="10903">MSDLASVSDAGFAAAIAQGVTLVDFWAPWCGPCKALSPVLEKVAADLGDRARILKMDIDANPETAASLGIMSIPALVLFKDGKRLDQRGSLHAAQIRALVEAVL</sequence>
<dbReference type="PANTHER" id="PTHR45663">
    <property type="entry name" value="GEO12009P1"/>
    <property type="match status" value="1"/>
</dbReference>
<feature type="site" description="Deprotonates C-terminal active site Cys" evidence="8">
    <location>
        <position position="24"/>
    </location>
</feature>
<feature type="active site" description="Nucleophile" evidence="8">
    <location>
        <position position="30"/>
    </location>
</feature>
<dbReference type="PROSITE" id="PS00194">
    <property type="entry name" value="THIOREDOXIN_1"/>
    <property type="match status" value="1"/>
</dbReference>
<dbReference type="KEGG" id="msil:METEAL_13120"/>
<feature type="site" description="Contributes to redox potential value" evidence="8">
    <location>
        <position position="32"/>
    </location>
</feature>
<evidence type="ECO:0000256" key="8">
    <source>
        <dbReference type="PIRSR" id="PIRSR000077-1"/>
    </source>
</evidence>
<evidence type="ECO:0000256" key="2">
    <source>
        <dbReference type="ARBA" id="ARBA00022448"/>
    </source>
</evidence>
<feature type="disulfide bond" description="Redox-active" evidence="9">
    <location>
        <begin position="30"/>
        <end position="33"/>
    </location>
</feature>
<dbReference type="PRINTS" id="PR00421">
    <property type="entry name" value="THIOREDOXIN"/>
</dbReference>
<keyword evidence="3" id="KW-0249">Electron transport</keyword>
<protein>
    <recommendedName>
        <fullName evidence="6 7">Thioredoxin</fullName>
    </recommendedName>
</protein>
<dbReference type="GO" id="GO:0015035">
    <property type="term" value="F:protein-disulfide reductase activity"/>
    <property type="evidence" value="ECO:0007669"/>
    <property type="project" value="UniProtKB-UniRule"/>
</dbReference>
<evidence type="ECO:0000256" key="1">
    <source>
        <dbReference type="ARBA" id="ARBA00008987"/>
    </source>
</evidence>
<evidence type="ECO:0000256" key="7">
    <source>
        <dbReference type="PIRNR" id="PIRNR000077"/>
    </source>
</evidence>
<name>A0AA48H5B6_9BACT</name>
<keyword evidence="5 9" id="KW-0676">Redox-active center</keyword>
<dbReference type="InterPro" id="IPR013766">
    <property type="entry name" value="Thioredoxin_domain"/>
</dbReference>
<organism evidence="11 12">
    <name type="scientific">Mesoterricola silvestris</name>
    <dbReference type="NCBI Taxonomy" id="2927979"/>
    <lineage>
        <taxon>Bacteria</taxon>
        <taxon>Pseudomonadati</taxon>
        <taxon>Acidobacteriota</taxon>
        <taxon>Holophagae</taxon>
        <taxon>Holophagales</taxon>
        <taxon>Holophagaceae</taxon>
        <taxon>Mesoterricola</taxon>
    </lineage>
</organism>
<proteinExistence type="inferred from homology"/>
<accession>A0AA48H5B6</accession>
<dbReference type="InterPro" id="IPR005746">
    <property type="entry name" value="Thioredoxin"/>
</dbReference>
<dbReference type="PIRSF" id="PIRSF000077">
    <property type="entry name" value="Thioredoxin"/>
    <property type="match status" value="1"/>
</dbReference>
<dbReference type="RefSeq" id="WP_316415045.1">
    <property type="nucleotide sequence ID" value="NZ_AP027080.1"/>
</dbReference>
<dbReference type="NCBIfam" id="TIGR01068">
    <property type="entry name" value="thioredoxin"/>
    <property type="match status" value="1"/>
</dbReference>
<reference evidence="12" key="1">
    <citation type="journal article" date="2023" name="Int. J. Syst. Evol. Microbiol.">
        <title>Mesoterricola silvestris gen. nov., sp. nov., Mesoterricola sediminis sp. nov., Geothrix oryzae sp. nov., Geothrix edaphica sp. nov., Geothrix rubra sp. nov., and Geothrix limicola sp. nov., six novel members of Acidobacteriota isolated from soils.</title>
        <authorList>
            <person name="Itoh H."/>
            <person name="Sugisawa Y."/>
            <person name="Mise K."/>
            <person name="Xu Z."/>
            <person name="Kuniyasu M."/>
            <person name="Ushijima N."/>
            <person name="Kawano K."/>
            <person name="Kobayashi E."/>
            <person name="Shiratori Y."/>
            <person name="Masuda Y."/>
            <person name="Senoo K."/>
        </authorList>
    </citation>
    <scope>NUCLEOTIDE SEQUENCE [LARGE SCALE GENOMIC DNA]</scope>
    <source>
        <strain evidence="12">W79</strain>
    </source>
</reference>
<evidence type="ECO:0000256" key="6">
    <source>
        <dbReference type="NCBIfam" id="TIGR01068"/>
    </source>
</evidence>
<dbReference type="GO" id="GO:0005829">
    <property type="term" value="C:cytosol"/>
    <property type="evidence" value="ECO:0007669"/>
    <property type="project" value="TreeGrafter"/>
</dbReference>
<dbReference type="InterPro" id="IPR017937">
    <property type="entry name" value="Thioredoxin_CS"/>
</dbReference>
<dbReference type="PANTHER" id="PTHR45663:SF11">
    <property type="entry name" value="GEO12009P1"/>
    <property type="match status" value="1"/>
</dbReference>
<gene>
    <name evidence="11" type="ORF">METEAL_13120</name>
</gene>
<dbReference type="Pfam" id="PF00085">
    <property type="entry name" value="Thioredoxin"/>
    <property type="match status" value="1"/>
</dbReference>